<evidence type="ECO:0000256" key="1">
    <source>
        <dbReference type="SAM" id="Phobius"/>
    </source>
</evidence>
<keyword evidence="1" id="KW-1133">Transmembrane helix</keyword>
<sequence>MDLALSTISPGATRMIRLDHSHVLVTFHRYKIDTNPRVKQGLVDTICTALEIHAQLEEEIFYPAIREVTDNEAIRKSVPEHDEMRRLIARLRGMEPTDPAYDDTVMELMRDVLHHVADEETILLPEAERILADRLGELGAAMTKRRMQLVLPRSGEIACDMARSIPTPVYLLGGIAGLACLAAFGMMRRDDRSWR</sequence>
<evidence type="ECO:0000313" key="3">
    <source>
        <dbReference type="EMBL" id="NYE84088.1"/>
    </source>
</evidence>
<evidence type="ECO:0000313" key="4">
    <source>
        <dbReference type="Proteomes" id="UP000542125"/>
    </source>
</evidence>
<feature type="transmembrane region" description="Helical" evidence="1">
    <location>
        <begin position="169"/>
        <end position="187"/>
    </location>
</feature>
<dbReference type="AlphaFoldDB" id="A0A7Y9LP65"/>
<dbReference type="EMBL" id="JACBYR010000001">
    <property type="protein sequence ID" value="NYE84088.1"/>
    <property type="molecule type" value="Genomic_DNA"/>
</dbReference>
<keyword evidence="1" id="KW-0472">Membrane</keyword>
<evidence type="ECO:0000259" key="2">
    <source>
        <dbReference type="Pfam" id="PF01814"/>
    </source>
</evidence>
<protein>
    <submittedName>
        <fullName evidence="3">Hemerythrin superfamily protein</fullName>
    </submittedName>
</protein>
<comment type="caution">
    <text evidence="3">The sequence shown here is derived from an EMBL/GenBank/DDBJ whole genome shotgun (WGS) entry which is preliminary data.</text>
</comment>
<proteinExistence type="predicted"/>
<dbReference type="InterPro" id="IPR012312">
    <property type="entry name" value="Hemerythrin-like"/>
</dbReference>
<gene>
    <name evidence="3" type="ORF">FHW18_003359</name>
</gene>
<keyword evidence="1" id="KW-0812">Transmembrane</keyword>
<reference evidence="3 4" key="1">
    <citation type="submission" date="2020-07" db="EMBL/GenBank/DDBJ databases">
        <title>Genomic Encyclopedia of Type Strains, Phase IV (KMG-V): Genome sequencing to study the core and pangenomes of soil and plant-associated prokaryotes.</title>
        <authorList>
            <person name="Whitman W."/>
        </authorList>
    </citation>
    <scope>NUCLEOTIDE SEQUENCE [LARGE SCALE GENOMIC DNA]</scope>
    <source>
        <strain evidence="3 4">SAS40</strain>
    </source>
</reference>
<keyword evidence="4" id="KW-1185">Reference proteome</keyword>
<name>A0A7Y9LP65_9BURK</name>
<dbReference type="PANTHER" id="PTHR35585:SF1">
    <property type="entry name" value="HHE DOMAIN PROTEIN (AFU_ORTHOLOGUE AFUA_4G00730)"/>
    <property type="match status" value="1"/>
</dbReference>
<dbReference type="RefSeq" id="WP_179587821.1">
    <property type="nucleotide sequence ID" value="NZ_JACBYR010000001.1"/>
</dbReference>
<accession>A0A7Y9LP65</accession>
<feature type="domain" description="Hemerythrin-like" evidence="2">
    <location>
        <begin position="13"/>
        <end position="126"/>
    </location>
</feature>
<dbReference type="Gene3D" id="1.20.120.520">
    <property type="entry name" value="nmb1532 protein domain like"/>
    <property type="match status" value="1"/>
</dbReference>
<dbReference type="CDD" id="cd12108">
    <property type="entry name" value="Hr-like"/>
    <property type="match status" value="1"/>
</dbReference>
<organism evidence="3 4">
    <name type="scientific">Pigmentiphaga litoralis</name>
    <dbReference type="NCBI Taxonomy" id="516702"/>
    <lineage>
        <taxon>Bacteria</taxon>
        <taxon>Pseudomonadati</taxon>
        <taxon>Pseudomonadota</taxon>
        <taxon>Betaproteobacteria</taxon>
        <taxon>Burkholderiales</taxon>
        <taxon>Alcaligenaceae</taxon>
        <taxon>Pigmentiphaga</taxon>
    </lineage>
</organism>
<dbReference type="Proteomes" id="UP000542125">
    <property type="component" value="Unassembled WGS sequence"/>
</dbReference>
<dbReference type="PANTHER" id="PTHR35585">
    <property type="entry name" value="HHE DOMAIN PROTEIN (AFU_ORTHOLOGUE AFUA_4G00730)"/>
    <property type="match status" value="1"/>
</dbReference>
<dbReference type="Pfam" id="PF01814">
    <property type="entry name" value="Hemerythrin"/>
    <property type="match status" value="1"/>
</dbReference>